<evidence type="ECO:0000313" key="1">
    <source>
        <dbReference type="EMBL" id="NUB89557.1"/>
    </source>
</evidence>
<dbReference type="Proteomes" id="UP000728647">
    <property type="component" value="Unassembled WGS sequence"/>
</dbReference>
<proteinExistence type="predicted"/>
<dbReference type="Proteomes" id="UP001016761">
    <property type="component" value="Unassembled WGS sequence"/>
</dbReference>
<accession>A0A8J8GJK8</accession>
<organism evidence="1 3">
    <name type="scientific">Haloterrigena gelatinilytica</name>
    <dbReference type="NCBI Taxonomy" id="2741724"/>
    <lineage>
        <taxon>Archaea</taxon>
        <taxon>Methanobacteriati</taxon>
        <taxon>Methanobacteriota</taxon>
        <taxon>Stenosarchaea group</taxon>
        <taxon>Halobacteria</taxon>
        <taxon>Halobacteriales</taxon>
        <taxon>Natrialbaceae</taxon>
        <taxon>Haloterrigena</taxon>
    </lineage>
</organism>
<gene>
    <name evidence="1" type="ORF">HT576_00725</name>
    <name evidence="2" type="ORF">HTZ84_20320</name>
</gene>
<evidence type="ECO:0000313" key="2">
    <source>
        <dbReference type="EMBL" id="NUC74612.1"/>
    </source>
</evidence>
<sequence length="66" mass="7178">MAPPVTAALALLGVWMLTIFWATAASATGQARADDRLDRIVPDSRLDDLEASTERTAERSFRTADD</sequence>
<evidence type="ECO:0000313" key="4">
    <source>
        <dbReference type="Proteomes" id="UP001016761"/>
    </source>
</evidence>
<dbReference type="RefSeq" id="WP_174682328.1">
    <property type="nucleotide sequence ID" value="NZ_JABUQZ010000001.1"/>
</dbReference>
<name>A0A8J8GJK8_9EURY</name>
<dbReference type="EMBL" id="JABURA010000001">
    <property type="protein sequence ID" value="NUB89557.1"/>
    <property type="molecule type" value="Genomic_DNA"/>
</dbReference>
<keyword evidence="4" id="KW-1185">Reference proteome</keyword>
<dbReference type="EMBL" id="JABUQZ010000001">
    <property type="protein sequence ID" value="NUC74612.1"/>
    <property type="molecule type" value="Genomic_DNA"/>
</dbReference>
<protein>
    <submittedName>
        <fullName evidence="1">Uncharacterized protein</fullName>
    </submittedName>
</protein>
<evidence type="ECO:0000313" key="3">
    <source>
        <dbReference type="Proteomes" id="UP000728647"/>
    </source>
</evidence>
<reference evidence="1 4" key="1">
    <citation type="submission" date="2020-06" db="EMBL/GenBank/DDBJ databases">
        <title>Haloterrigena sp. nov., an extremely halophilic archaeon isolated from a saline sediment.</title>
        <authorList>
            <person name="Liu B.-B."/>
        </authorList>
    </citation>
    <scope>NUCLEOTIDE SEQUENCE</scope>
    <source>
        <strain evidence="1">SYSU A121-1</strain>
        <strain evidence="2 4">SYSU A558-1</strain>
    </source>
</reference>
<comment type="caution">
    <text evidence="1">The sequence shown here is derived from an EMBL/GenBank/DDBJ whole genome shotgun (WGS) entry which is preliminary data.</text>
</comment>
<dbReference type="OrthoDB" id="187110at2157"/>
<dbReference type="AlphaFoldDB" id="A0A8J8GJK8"/>